<accession>A0A1H1XIG0</accession>
<dbReference type="CDD" id="cd23342">
    <property type="entry name" value="beta-trefoil_FSCN_ZgPorA-like"/>
    <property type="match status" value="1"/>
</dbReference>
<dbReference type="OrthoDB" id="9809583at2"/>
<dbReference type="EMBL" id="LT629740">
    <property type="protein sequence ID" value="SDT08496.1"/>
    <property type="molecule type" value="Genomic_DNA"/>
</dbReference>
<keyword evidence="4" id="KW-1185">Reference proteome</keyword>
<dbReference type="AlphaFoldDB" id="A0A1H1XIG0"/>
<name>A0A1H1XIG0_MUCMA</name>
<dbReference type="InterPro" id="IPR000757">
    <property type="entry name" value="Beta-glucanase-like"/>
</dbReference>
<dbReference type="InterPro" id="IPR013320">
    <property type="entry name" value="ConA-like_dom_sf"/>
</dbReference>
<dbReference type="Gene3D" id="2.80.10.50">
    <property type="match status" value="1"/>
</dbReference>
<dbReference type="InterPro" id="IPR050546">
    <property type="entry name" value="Glycosyl_Hydrlase_16"/>
</dbReference>
<dbReference type="CDD" id="cd08023">
    <property type="entry name" value="GH16_laminarinase_like"/>
    <property type="match status" value="1"/>
</dbReference>
<dbReference type="SUPFAM" id="SSF50405">
    <property type="entry name" value="Actin-crosslinking proteins"/>
    <property type="match status" value="1"/>
</dbReference>
<comment type="similarity">
    <text evidence="1">Belongs to the glycosyl hydrolase 16 family.</text>
</comment>
<reference evidence="3 4" key="1">
    <citation type="submission" date="2016-10" db="EMBL/GenBank/DDBJ databases">
        <authorList>
            <person name="de Groot N.N."/>
        </authorList>
    </citation>
    <scope>NUCLEOTIDE SEQUENCE [LARGE SCALE GENOMIC DNA]</scope>
    <source>
        <strain evidence="3 4">MP1X4</strain>
    </source>
</reference>
<dbReference type="SUPFAM" id="SSF49899">
    <property type="entry name" value="Concanavalin A-like lectins/glucanases"/>
    <property type="match status" value="1"/>
</dbReference>
<dbReference type="GO" id="GO:0005975">
    <property type="term" value="P:carbohydrate metabolic process"/>
    <property type="evidence" value="ECO:0007669"/>
    <property type="project" value="InterPro"/>
</dbReference>
<dbReference type="PROSITE" id="PS51762">
    <property type="entry name" value="GH16_2"/>
    <property type="match status" value="1"/>
</dbReference>
<dbReference type="PANTHER" id="PTHR10963:SF55">
    <property type="entry name" value="GLYCOSIDE HYDROLASE FAMILY 16 PROTEIN"/>
    <property type="match status" value="1"/>
</dbReference>
<evidence type="ECO:0000313" key="3">
    <source>
        <dbReference type="EMBL" id="SDT08496.1"/>
    </source>
</evidence>
<dbReference type="PANTHER" id="PTHR10963">
    <property type="entry name" value="GLYCOSYL HYDROLASE-RELATED"/>
    <property type="match status" value="1"/>
</dbReference>
<evidence type="ECO:0000259" key="2">
    <source>
        <dbReference type="PROSITE" id="PS51762"/>
    </source>
</evidence>
<proteinExistence type="inferred from homology"/>
<dbReference type="Gene3D" id="2.60.120.200">
    <property type="match status" value="1"/>
</dbReference>
<dbReference type="PROSITE" id="PS51257">
    <property type="entry name" value="PROKAR_LIPOPROTEIN"/>
    <property type="match status" value="1"/>
</dbReference>
<dbReference type="RefSeq" id="WP_091372921.1">
    <property type="nucleotide sequence ID" value="NZ_LT629740.1"/>
</dbReference>
<sequence>MKKQFPGFLTVAGVVLALGLMVTSCKKDISSTNTSKTPEAVNMVKPMANHKAVTYQLVWSDEFNGTSVDQTKWNIDNGNPGVNNEQEYYQAANVTETGGNLVITAKQQSVGGQPYTSAKLETSGKFSTQYGRIEARIQLPMVNGTWPAFWMLGNNISTVGWPNCGEIDIMEHVNTTNTILGTMHWNGGNGHVQYGSSTTTTPGSFHVYAVEWDNNSINWYVDNTLYVTGNIANNINNTGAFQLPFYLILNLAIGGDLPGNNIDNGSLPTSMLVDYVRVYKGVTTGGPPIGQTITLKGFNGDYVSSEDGTQAMTCTRTVAQGWEQFLVVDAGNGKIALESQGKYVSSENGTMPITCNRTTYGAWEEFTWGVNADGTITLQGNNGDYISSEDGTQAMTCNRTTASGWESFGVNQ</sequence>
<protein>
    <submittedName>
        <fullName evidence="3">Glycosyl hydrolases family 16</fullName>
    </submittedName>
</protein>
<evidence type="ECO:0000256" key="1">
    <source>
        <dbReference type="ARBA" id="ARBA00006865"/>
    </source>
</evidence>
<dbReference type="STRING" id="652787.SAMN05216490_2450"/>
<gene>
    <name evidence="3" type="ORF">SAMN05216490_2450</name>
</gene>
<organism evidence="3 4">
    <name type="scientific">Mucilaginibacter mallensis</name>
    <dbReference type="NCBI Taxonomy" id="652787"/>
    <lineage>
        <taxon>Bacteria</taxon>
        <taxon>Pseudomonadati</taxon>
        <taxon>Bacteroidota</taxon>
        <taxon>Sphingobacteriia</taxon>
        <taxon>Sphingobacteriales</taxon>
        <taxon>Sphingobacteriaceae</taxon>
        <taxon>Mucilaginibacter</taxon>
    </lineage>
</organism>
<dbReference type="Pfam" id="PF00722">
    <property type="entry name" value="Glyco_hydro_16"/>
    <property type="match status" value="1"/>
</dbReference>
<feature type="domain" description="GH16" evidence="2">
    <location>
        <begin position="30"/>
        <end position="284"/>
    </location>
</feature>
<evidence type="ECO:0000313" key="4">
    <source>
        <dbReference type="Proteomes" id="UP000199679"/>
    </source>
</evidence>
<dbReference type="InterPro" id="IPR008999">
    <property type="entry name" value="Actin-crosslinking"/>
</dbReference>
<dbReference type="Proteomes" id="UP000199679">
    <property type="component" value="Chromosome I"/>
</dbReference>
<keyword evidence="3" id="KW-0378">Hydrolase</keyword>
<dbReference type="GO" id="GO:0004553">
    <property type="term" value="F:hydrolase activity, hydrolyzing O-glycosyl compounds"/>
    <property type="evidence" value="ECO:0007669"/>
    <property type="project" value="InterPro"/>
</dbReference>